<dbReference type="EMBL" id="JBHHMI010000006">
    <property type="protein sequence ID" value="MFB5266963.1"/>
    <property type="molecule type" value="Genomic_DNA"/>
</dbReference>
<evidence type="ECO:0000313" key="2">
    <source>
        <dbReference type="EMBL" id="MFB5266963.1"/>
    </source>
</evidence>
<keyword evidence="3" id="KW-1185">Reference proteome</keyword>
<dbReference type="RefSeq" id="WP_375355070.1">
    <property type="nucleotide sequence ID" value="NZ_JBHHMI010000006.1"/>
</dbReference>
<dbReference type="Proteomes" id="UP001580346">
    <property type="component" value="Unassembled WGS sequence"/>
</dbReference>
<comment type="caution">
    <text evidence="2">The sequence shown here is derived from an EMBL/GenBank/DDBJ whole genome shotgun (WGS) entry which is preliminary data.</text>
</comment>
<name>A0ABV5ARZ2_9BACL</name>
<accession>A0ABV5ARZ2</accession>
<proteinExistence type="predicted"/>
<feature type="transmembrane region" description="Helical" evidence="1">
    <location>
        <begin position="21"/>
        <end position="39"/>
    </location>
</feature>
<sequence>MRSWMRGCRAGQEQGSIVLEASLVLPLFIFFILFFIYMVQMTLISTALQNAASEMAKQVASSMYPVSLALEAAEGTADSIGQIEIVPSLTIEELAAKFGDTLPEPAGTWMEEAVLAGKKPLEKLRGQVSEAVMDPVMKPLLKPFIEKTVLDYERIHITGVVVPGFDDGSSPYFKIELSYELPIKVPFIYRDTVLQAAAEERLWIGDTGEGAGDGSGTDPGTVNGGIQILSKPEPAIKGVYNTIQARVAPGESANLSIYYKSGSSTAKHIGWTQADAEGTVEWNWFVGTNTTPGIWTFVIETESGQHIEVQFEVVEKNTARERV</sequence>
<protein>
    <submittedName>
        <fullName evidence="2">Pilus assembly protein</fullName>
    </submittedName>
</protein>
<evidence type="ECO:0000256" key="1">
    <source>
        <dbReference type="SAM" id="Phobius"/>
    </source>
</evidence>
<gene>
    <name evidence="2" type="ORF">ACE41H_09195</name>
</gene>
<evidence type="ECO:0000313" key="3">
    <source>
        <dbReference type="Proteomes" id="UP001580346"/>
    </source>
</evidence>
<keyword evidence="1" id="KW-0812">Transmembrane</keyword>
<keyword evidence="1" id="KW-0472">Membrane</keyword>
<organism evidence="2 3">
    <name type="scientific">Paenibacillus enshidis</name>
    <dbReference type="NCBI Taxonomy" id="1458439"/>
    <lineage>
        <taxon>Bacteria</taxon>
        <taxon>Bacillati</taxon>
        <taxon>Bacillota</taxon>
        <taxon>Bacilli</taxon>
        <taxon>Bacillales</taxon>
        <taxon>Paenibacillaceae</taxon>
        <taxon>Paenibacillus</taxon>
    </lineage>
</organism>
<keyword evidence="1" id="KW-1133">Transmembrane helix</keyword>
<reference evidence="2 3" key="1">
    <citation type="submission" date="2024-09" db="EMBL/GenBank/DDBJ databases">
        <title>Paenibacillus zeirhizospherea sp. nov., isolated from surface of the maize (Zea mays) roots in a horticulture field, Hungary.</title>
        <authorList>
            <person name="Marton D."/>
            <person name="Farkas M."/>
            <person name="Bedics A."/>
            <person name="Toth E."/>
            <person name="Tancsics A."/>
            <person name="Boka K."/>
            <person name="Maroti G."/>
            <person name="Kriszt B."/>
            <person name="Cserhati M."/>
        </authorList>
    </citation>
    <scope>NUCLEOTIDE SEQUENCE [LARGE SCALE GENOMIC DNA]</scope>
    <source>
        <strain evidence="2 3">KCTC 33519</strain>
    </source>
</reference>